<dbReference type="InterPro" id="IPR016181">
    <property type="entry name" value="Acyl_CoA_acyltransferase"/>
</dbReference>
<dbReference type="InterPro" id="IPR051531">
    <property type="entry name" value="N-acetyltransferase"/>
</dbReference>
<dbReference type="PANTHER" id="PTHR43792">
    <property type="entry name" value="GNAT FAMILY, PUTATIVE (AFU_ORTHOLOGUE AFUA_3G00765)-RELATED-RELATED"/>
    <property type="match status" value="1"/>
</dbReference>
<organism evidence="2 3">
    <name type="scientific">Methylobacterium crusticola</name>
    <dbReference type="NCBI Taxonomy" id="1697972"/>
    <lineage>
        <taxon>Bacteria</taxon>
        <taxon>Pseudomonadati</taxon>
        <taxon>Pseudomonadota</taxon>
        <taxon>Alphaproteobacteria</taxon>
        <taxon>Hyphomicrobiales</taxon>
        <taxon>Methylobacteriaceae</taxon>
        <taxon>Methylobacterium</taxon>
    </lineage>
</organism>
<evidence type="ECO:0000313" key="3">
    <source>
        <dbReference type="Proteomes" id="UP001055167"/>
    </source>
</evidence>
<comment type="caution">
    <text evidence="2">The sequence shown here is derived from an EMBL/GenBank/DDBJ whole genome shotgun (WGS) entry which is preliminary data.</text>
</comment>
<evidence type="ECO:0000259" key="1">
    <source>
        <dbReference type="PROSITE" id="PS51186"/>
    </source>
</evidence>
<reference evidence="2" key="1">
    <citation type="journal article" date="2021" name="Front. Microbiol.">
        <title>Comprehensive Comparative Genomics and Phenotyping of Methylobacterium Species.</title>
        <authorList>
            <person name="Alessa O."/>
            <person name="Ogura Y."/>
            <person name="Fujitani Y."/>
            <person name="Takami H."/>
            <person name="Hayashi T."/>
            <person name="Sahin N."/>
            <person name="Tani A."/>
        </authorList>
    </citation>
    <scope>NUCLEOTIDE SEQUENCE</scope>
    <source>
        <strain evidence="2">KCTC 52305</strain>
    </source>
</reference>
<reference evidence="2" key="2">
    <citation type="submission" date="2021-08" db="EMBL/GenBank/DDBJ databases">
        <authorList>
            <person name="Tani A."/>
            <person name="Ola A."/>
            <person name="Ogura Y."/>
            <person name="Katsura K."/>
            <person name="Hayashi T."/>
        </authorList>
    </citation>
    <scope>NUCLEOTIDE SEQUENCE</scope>
    <source>
        <strain evidence="2">KCTC 52305</strain>
    </source>
</reference>
<feature type="domain" description="N-acetyltransferase" evidence="1">
    <location>
        <begin position="16"/>
        <end position="171"/>
    </location>
</feature>
<evidence type="ECO:0000313" key="2">
    <source>
        <dbReference type="EMBL" id="GJD52575.1"/>
    </source>
</evidence>
<dbReference type="PROSITE" id="PS51186">
    <property type="entry name" value="GNAT"/>
    <property type="match status" value="1"/>
</dbReference>
<sequence length="173" mass="18418">MTDTLAGLPPSGTERLALRPLEEADAPALQRISDDPAITGVVHILTSPFGLAEARGLIRGDGRGRDRFVGAWRRTDGALVGVVGTHLRGRDRIEIGYWVAGAAQRQGYGREAVAGIIALLRRHAPRRAIVAECREANLPSWRLLTGLGFAPSAEPGTRPGRRLLVLAQPPAAG</sequence>
<accession>A0ABQ4R4F4</accession>
<dbReference type="EMBL" id="BPQH01000020">
    <property type="protein sequence ID" value="GJD52575.1"/>
    <property type="molecule type" value="Genomic_DNA"/>
</dbReference>
<dbReference type="Proteomes" id="UP001055167">
    <property type="component" value="Unassembled WGS sequence"/>
</dbReference>
<dbReference type="Gene3D" id="3.40.630.30">
    <property type="match status" value="1"/>
</dbReference>
<keyword evidence="3" id="KW-1185">Reference proteome</keyword>
<dbReference type="Pfam" id="PF13302">
    <property type="entry name" value="Acetyltransf_3"/>
    <property type="match status" value="1"/>
</dbReference>
<proteinExistence type="predicted"/>
<protein>
    <recommendedName>
        <fullName evidence="1">N-acetyltransferase domain-containing protein</fullName>
    </recommendedName>
</protein>
<dbReference type="RefSeq" id="WP_128564078.1">
    <property type="nucleotide sequence ID" value="NZ_BPQH01000020.1"/>
</dbReference>
<name>A0ABQ4R4F4_9HYPH</name>
<dbReference type="InterPro" id="IPR000182">
    <property type="entry name" value="GNAT_dom"/>
</dbReference>
<gene>
    <name evidence="2" type="ORF">OPKNFCMD_5341</name>
</gene>
<dbReference type="SUPFAM" id="SSF55729">
    <property type="entry name" value="Acyl-CoA N-acyltransferases (Nat)"/>
    <property type="match status" value="1"/>
</dbReference>